<dbReference type="EMBL" id="KN716974">
    <property type="protein sequence ID" value="KJH40905.1"/>
    <property type="molecule type" value="Genomic_DNA"/>
</dbReference>
<dbReference type="PANTHER" id="PTHR21027">
    <property type="entry name" value="TRNA-SPLICING ENDONUCLEASE SUBUNIT SEN54"/>
    <property type="match status" value="1"/>
</dbReference>
<dbReference type="Pfam" id="PF12928">
    <property type="entry name" value="tRNA_int_end_N2"/>
    <property type="match status" value="1"/>
</dbReference>
<dbReference type="OrthoDB" id="408683at2759"/>
<evidence type="ECO:0000313" key="5">
    <source>
        <dbReference type="Proteomes" id="UP000053766"/>
    </source>
</evidence>
<evidence type="ECO:0000313" key="4">
    <source>
        <dbReference type="EMBL" id="KJH40905.1"/>
    </source>
</evidence>
<proteinExistence type="inferred from homology"/>
<accession>A0A0D8X8K7</accession>
<evidence type="ECO:0000256" key="1">
    <source>
        <dbReference type="ARBA" id="ARBA00005736"/>
    </source>
</evidence>
<dbReference type="InterPro" id="IPR024336">
    <property type="entry name" value="tRNA_splic_suSen54_N"/>
</dbReference>
<evidence type="ECO:0000256" key="2">
    <source>
        <dbReference type="ARBA" id="ARBA00022694"/>
    </source>
</evidence>
<dbReference type="PANTHER" id="PTHR21027:SF1">
    <property type="entry name" value="TRNA-SPLICING ENDONUCLEASE SUBUNIT SEN54"/>
    <property type="match status" value="1"/>
</dbReference>
<keyword evidence="2" id="KW-0819">tRNA processing</keyword>
<dbReference type="Proteomes" id="UP000053766">
    <property type="component" value="Unassembled WGS sequence"/>
</dbReference>
<keyword evidence="5" id="KW-1185">Reference proteome</keyword>
<comment type="similarity">
    <text evidence="1">Belongs to the SEN54 family.</text>
</comment>
<dbReference type="AlphaFoldDB" id="A0A0D8X8K7"/>
<dbReference type="InterPro" id="IPR024337">
    <property type="entry name" value="tRNA_splic_suSen54"/>
</dbReference>
<feature type="domain" description="tRNA-splicing endonuclease subunit Sen54 N-terminal" evidence="3">
    <location>
        <begin position="6"/>
        <end position="44"/>
    </location>
</feature>
<name>A0A0D8X8K7_DICVI</name>
<sequence length="261" mass="29982">MAFNREHCIFEVTKKSKSHLAVMGVPLKNGGHVLFPEEAVYLIEHHNAYATDGGRLLTLHGGYRILHECGISMYKFRAYSSLRQAGFVVLRPNRSFVHSLQLYLESSLDSANHAFPRSRLFPQNLLDKFPTWKRAHMYMPQLHRNERIVPISNLGDFVLRPCSYKFSYKMSYSTRSGCRYDFEVFLTDRFVHSVPSEPAFVVLCFESRDGAMSCSYVHRCSGENPLMLSIYDSGHVCFIEISGKPIDLNQYLKYLTTISAK</sequence>
<dbReference type="GO" id="GO:0000379">
    <property type="term" value="P:tRNA-type intron splice site recognition and cleavage"/>
    <property type="evidence" value="ECO:0007669"/>
    <property type="project" value="TreeGrafter"/>
</dbReference>
<gene>
    <name evidence="4" type="ORF">DICVIV_13130</name>
</gene>
<protein>
    <recommendedName>
        <fullName evidence="3">tRNA-splicing endonuclease subunit Sen54 N-terminal domain-containing protein</fullName>
    </recommendedName>
</protein>
<reference evidence="4 5" key="1">
    <citation type="submission" date="2013-11" db="EMBL/GenBank/DDBJ databases">
        <title>Draft genome of the bovine lungworm Dictyocaulus viviparus.</title>
        <authorList>
            <person name="Mitreva M."/>
        </authorList>
    </citation>
    <scope>NUCLEOTIDE SEQUENCE [LARGE SCALE GENOMIC DNA]</scope>
    <source>
        <strain evidence="4 5">HannoverDv2000</strain>
    </source>
</reference>
<evidence type="ECO:0000259" key="3">
    <source>
        <dbReference type="Pfam" id="PF12928"/>
    </source>
</evidence>
<reference evidence="5" key="2">
    <citation type="journal article" date="2016" name="Sci. Rep.">
        <title>Dictyocaulus viviparus genome, variome and transcriptome elucidate lungworm biology and support future intervention.</title>
        <authorList>
            <person name="McNulty S.N."/>
            <person name="Strube C."/>
            <person name="Rosa B.A."/>
            <person name="Martin J.C."/>
            <person name="Tyagi R."/>
            <person name="Choi Y.J."/>
            <person name="Wang Q."/>
            <person name="Hallsworth Pepin K."/>
            <person name="Zhang X."/>
            <person name="Ozersky P."/>
            <person name="Wilson R.K."/>
            <person name="Sternberg P.W."/>
            <person name="Gasser R.B."/>
            <person name="Mitreva M."/>
        </authorList>
    </citation>
    <scope>NUCLEOTIDE SEQUENCE [LARGE SCALE GENOMIC DNA]</scope>
    <source>
        <strain evidence="5">HannoverDv2000</strain>
    </source>
</reference>
<dbReference type="STRING" id="29172.A0A0D8X8K7"/>
<dbReference type="GO" id="GO:0000214">
    <property type="term" value="C:tRNA-intron endonuclease complex"/>
    <property type="evidence" value="ECO:0007669"/>
    <property type="project" value="TreeGrafter"/>
</dbReference>
<organism evidence="4 5">
    <name type="scientific">Dictyocaulus viviparus</name>
    <name type="common">Bovine lungworm</name>
    <dbReference type="NCBI Taxonomy" id="29172"/>
    <lineage>
        <taxon>Eukaryota</taxon>
        <taxon>Metazoa</taxon>
        <taxon>Ecdysozoa</taxon>
        <taxon>Nematoda</taxon>
        <taxon>Chromadorea</taxon>
        <taxon>Rhabditida</taxon>
        <taxon>Rhabditina</taxon>
        <taxon>Rhabditomorpha</taxon>
        <taxon>Strongyloidea</taxon>
        <taxon>Metastrongylidae</taxon>
        <taxon>Dictyocaulus</taxon>
    </lineage>
</organism>